<dbReference type="EMBL" id="KY316054">
    <property type="protein sequence ID" value="APO39031.1"/>
    <property type="molecule type" value="Genomic_DNA"/>
</dbReference>
<evidence type="ECO:0000313" key="12">
    <source>
        <dbReference type="EMBL" id="QOI15494.1"/>
    </source>
</evidence>
<dbReference type="EMBL" id="MG894370">
    <property type="protein sequence ID" value="AVK93389.1"/>
    <property type="molecule type" value="Genomic_DNA"/>
</dbReference>
<evidence type="ECO:0000313" key="13">
    <source>
        <dbReference type="EMBL" id="QOI15582.1"/>
    </source>
</evidence>
<dbReference type="EMBL" id="MW049317">
    <property type="protein sequence ID" value="QOI15234.1"/>
    <property type="molecule type" value="Genomic_DNA"/>
</dbReference>
<dbReference type="EMBL" id="MW049319">
    <property type="protein sequence ID" value="QOI15406.1"/>
    <property type="molecule type" value="Genomic_DNA"/>
</dbReference>
<evidence type="ECO:0000313" key="3">
    <source>
        <dbReference type="EMBL" id="APO38437.1"/>
    </source>
</evidence>
<sequence>MTQIGQYIKLNDAVPNLILHITTKLLRNENLTSFKQEELLLIQHVCTSMLSHGIKILLLRESLYNSGIGDIVILNRKISNNYWFRIFSILKQHSDAELLRHMFNESHSAYISKKLHYSGNVSHMINFLFMDEFGLNLKIPEELICEGNIVFSVGAIYNHRLLKICRFFNRFWGDQEREPTVRLICKHLWFAYLIMFGKFEISTLAYNQQRAEHKAGLFSFLQNDFKVFCGMSENPQLLDSSAIFDLTGISAEDLFCYE</sequence>
<evidence type="ECO:0000313" key="10">
    <source>
        <dbReference type="EMBL" id="QOI15234.1"/>
    </source>
</evidence>
<dbReference type="EMBL" id="MW049321">
    <property type="protein sequence ID" value="QOI15582.1"/>
    <property type="molecule type" value="Genomic_DNA"/>
</dbReference>
<dbReference type="EMBL" id="KT355575">
    <property type="protein sequence ID" value="AKZ18159.1"/>
    <property type="molecule type" value="Genomic_DNA"/>
</dbReference>
<dbReference type="InterPro" id="IPR004290">
    <property type="entry name" value="Herpes_UL79"/>
</dbReference>
<reference evidence="10" key="5">
    <citation type="submission" date="2020-09" db="EMBL/GenBank/DDBJ databases">
        <title>Exploring the relationship between human herpesvirus 6 telomeric integration and excision and transmission in populations.</title>
        <authorList>
            <person name="Wood M.L."/>
            <person name="Veal C.D."/>
            <person name="Neumann R."/>
            <person name="Nichols J."/>
            <person name="Suarez N.M."/>
            <person name="Parker A."/>
            <person name="Batini C."/>
            <person name="Codd V."/>
            <person name="Flamand L."/>
            <person name="Davison A.J."/>
            <person name="Royle N.J."/>
        </authorList>
    </citation>
    <scope>NUCLEOTIDE SEQUENCE</scope>
    <source>
        <strain evidence="10">HHV6A_506035</strain>
        <strain evidence="11">HHV6A_LF1A</strain>
        <strain evidence="12">HHV6A_LF2A</strain>
        <strain evidence="13">HHV6A_LF3A</strain>
    </source>
</reference>
<evidence type="ECO:0000313" key="5">
    <source>
        <dbReference type="EMBL" id="APO39031.1"/>
    </source>
</evidence>
<evidence type="ECO:0000313" key="8">
    <source>
        <dbReference type="EMBL" id="AVK93674.1"/>
    </source>
</evidence>
<proteinExistence type="inferred from homology"/>
<comment type="similarity">
    <text evidence="1">Belongs to the herpesviridae UL79 family.</text>
</comment>
<evidence type="ECO:0000313" key="6">
    <source>
        <dbReference type="EMBL" id="AVK93389.1"/>
    </source>
</evidence>
<dbReference type="EMBL" id="MG894374">
    <property type="protein sequence ID" value="AVK93674.1"/>
    <property type="molecule type" value="Genomic_DNA"/>
</dbReference>
<evidence type="ECO:0000313" key="2">
    <source>
        <dbReference type="EMBL" id="AKZ18159.1"/>
    </source>
</evidence>
<evidence type="ECO:0000256" key="1">
    <source>
        <dbReference type="ARBA" id="ARBA00005714"/>
    </source>
</evidence>
<dbReference type="Pfam" id="PF03049">
    <property type="entry name" value="Herpes_UL79"/>
    <property type="match status" value="1"/>
</dbReference>
<reference evidence="3" key="2">
    <citation type="submission" date="2016-12" db="EMBL/GenBank/DDBJ databases">
        <title>Most inherited chromosomally-integrated HHV-6 genomes are fully functional and capable of reactivation from human telomeres, despite evidence of ancient ancestry.</title>
        <authorList>
            <person name="Zhang E."/>
            <person name="Bell A.J."/>
            <person name="Wilkie G.S."/>
            <person name="Suarez N.M."/>
            <person name="Veal C."/>
            <person name="Batini C."/>
            <person name="Neumann R."/>
            <person name="Armendariz Castillo I.I."/>
            <person name="Porteous D.J."/>
            <person name="Smith B.H."/>
            <person name="Hocking L."/>
            <person name="Padmanabhan S."/>
            <person name="Jarrett R.F."/>
            <person name="Davison A.J."/>
            <person name="Royle N.J."/>
        </authorList>
    </citation>
    <scope>NUCLEOTIDE SEQUENCE</scope>
    <source>
        <strain evidence="4">3A-10q26.3</strain>
        <strain evidence="5">GLA_25506</strain>
        <strain evidence="3">NA18999</strain>
    </source>
</reference>
<evidence type="ECO:0000313" key="9">
    <source>
        <dbReference type="EMBL" id="QBQ65441.1"/>
    </source>
</evidence>
<organism evidence="2">
    <name type="scientific">Human betaherpesvirus 6A</name>
    <dbReference type="NCBI Taxonomy" id="32603"/>
    <lineage>
        <taxon>Viruses</taxon>
        <taxon>Duplodnaviria</taxon>
        <taxon>Heunggongvirae</taxon>
        <taxon>Peploviricota</taxon>
        <taxon>Herviviricetes</taxon>
        <taxon>Herpesvirales</taxon>
        <taxon>Orthoherpesviridae</taxon>
        <taxon>Betaherpesvirinae</taxon>
        <taxon>Roseolovirus</taxon>
        <taxon>Roseolovirus humanbeta6a</taxon>
    </lineage>
</organism>
<name>A0A140AK80_9BETA</name>
<accession>A0A140AK80</accession>
<dbReference type="EMBL" id="KY316049">
    <property type="protein sequence ID" value="APO38608.1"/>
    <property type="molecule type" value="Genomic_DNA"/>
</dbReference>
<dbReference type="EMBL" id="MW049320">
    <property type="protein sequence ID" value="QOI15494.1"/>
    <property type="molecule type" value="Genomic_DNA"/>
</dbReference>
<evidence type="ECO:0000313" key="11">
    <source>
        <dbReference type="EMBL" id="QOI15406.1"/>
    </source>
</evidence>
<protein>
    <submittedName>
        <fullName evidence="2">Protein UL79</fullName>
    </submittedName>
    <submittedName>
        <fullName evidence="6">U52</fullName>
    </submittedName>
</protein>
<reference evidence="9" key="4">
    <citation type="submission" date="2018-07" db="EMBL/GenBank/DDBJ databases">
        <authorList>
            <person name="Peddu V."/>
            <person name="Greninger A."/>
            <person name="Roychoudhury P."/>
        </authorList>
    </citation>
    <scope>NUCLEOTIDE SEQUENCE</scope>
    <source>
        <strain evidence="9">GTEX-1314G_icihhv6b</strain>
    </source>
</reference>
<dbReference type="EMBL" id="MG894371">
    <property type="protein sequence ID" value="AVK93450.1"/>
    <property type="molecule type" value="Genomic_DNA"/>
</dbReference>
<dbReference type="EMBL" id="MH698403">
    <property type="protein sequence ID" value="QBQ65441.1"/>
    <property type="molecule type" value="Genomic_DNA"/>
</dbReference>
<reference evidence="6" key="3">
    <citation type="journal article" date="2018" name="Sci. Rep.">
        <title>Whole genome diversity of inherited chromosomally integrated HHV-6 derived from healthy individuals of diverse geographic origin.</title>
        <authorList>
            <person name="Telford M."/>
            <person name="Navarro A."/>
            <person name="Santpere G."/>
        </authorList>
    </citation>
    <scope>NUCLEOTIDE SEQUENCE</scope>
    <source>
        <strain evidence="6">IciHG00657</strain>
        <strain evidence="7">IciHG01277</strain>
        <strain evidence="8">IciNA18999</strain>
    </source>
</reference>
<dbReference type="EMBL" id="KY316047">
    <property type="protein sequence ID" value="APO38437.1"/>
    <property type="molecule type" value="Genomic_DNA"/>
</dbReference>
<reference evidence="2" key="1">
    <citation type="journal article" date="2016" name="Sci. Rep.">
        <title>HHV-8-unrelated primary effusion-like lymphoma associated with clonal loss of inherited chromosomally-integrated human herpesvirus-6A from the telomere of chromosome 19q.</title>
        <authorList>
            <person name="Zhang E."/>
            <person name="Cotton V.E."/>
            <person name="Hidalgo-Bravo A."/>
            <person name="Huang Y."/>
            <person name="Bell A.J."/>
            <person name="Jarrett R.F."/>
            <person name="Wilkie G.S."/>
            <person name="Davison A.J."/>
            <person name="Nacheva E.P."/>
            <person name="Sibert R."/>
            <person name="Majid A."/>
            <person name="Kelpanides I."/>
            <person name="Jayne S."/>
            <person name="Dyer M.J."/>
            <person name="Royle N.J."/>
        </authorList>
    </citation>
    <scope>NUCLEOTIDE SEQUENCE</scope>
    <source>
        <strain evidence="2">LEI_1501</strain>
    </source>
</reference>
<evidence type="ECO:0000313" key="4">
    <source>
        <dbReference type="EMBL" id="APO38608.1"/>
    </source>
</evidence>
<gene>
    <name evidence="2" type="primary">U52</name>
</gene>
<evidence type="ECO:0000313" key="7">
    <source>
        <dbReference type="EMBL" id="AVK93450.1"/>
    </source>
</evidence>